<protein>
    <recommendedName>
        <fullName evidence="3">Hydroxymyristoyl-ACP dehydratase</fullName>
    </recommendedName>
</protein>
<evidence type="ECO:0000313" key="2">
    <source>
        <dbReference type="Proteomes" id="UP000013378"/>
    </source>
</evidence>
<dbReference type="RefSeq" id="WP_006313217.1">
    <property type="nucleotide sequence ID" value="NZ_ARZA01000166.1"/>
</dbReference>
<organism evidence="1 2">
    <name type="scientific">Caldisalinibacter kiritimatiensis</name>
    <dbReference type="NCBI Taxonomy" id="1304284"/>
    <lineage>
        <taxon>Bacteria</taxon>
        <taxon>Bacillati</taxon>
        <taxon>Bacillota</taxon>
        <taxon>Tissierellia</taxon>
        <taxon>Tissierellales</taxon>
        <taxon>Thermohalobacteraceae</taxon>
        <taxon>Caldisalinibacter</taxon>
    </lineage>
</organism>
<name>R1CDX4_9FIRM</name>
<keyword evidence="2" id="KW-1185">Reference proteome</keyword>
<comment type="caution">
    <text evidence="1">The sequence shown here is derived from an EMBL/GenBank/DDBJ whole genome shotgun (WGS) entry which is preliminary data.</text>
</comment>
<gene>
    <name evidence="1" type="ORF">L21TH_1476</name>
</gene>
<sequence length="58" mass="6690">MTINCSENCIYQNDGICTLTYITKSAGTIKSNCPYYREKEDYTKLTIENIEQDNVLKT</sequence>
<dbReference type="eggNOG" id="ENOG5033KMR">
    <property type="taxonomic scope" value="Bacteria"/>
</dbReference>
<dbReference type="AlphaFoldDB" id="R1CDX4"/>
<reference evidence="1 2" key="1">
    <citation type="journal article" date="2015" name="Geomicrobiol. J.">
        <title>Caldisalinibacter kiritimatiensis gen. nov., sp. nov., a moderately thermohalophilic thiosulfate-reducing bacterium from a hypersaline microbial mat.</title>
        <authorList>
            <person name="Ben Hania W."/>
            <person name="Joseph M."/>
            <person name="Fiebig A."/>
            <person name="Bunk B."/>
            <person name="Klenk H.-P."/>
            <person name="Fardeau M.-L."/>
            <person name="Spring S."/>
        </authorList>
    </citation>
    <scope>NUCLEOTIDE SEQUENCE [LARGE SCALE GENOMIC DNA]</scope>
    <source>
        <strain evidence="1 2">L21-TH-D2</strain>
    </source>
</reference>
<evidence type="ECO:0008006" key="3">
    <source>
        <dbReference type="Google" id="ProtNLM"/>
    </source>
</evidence>
<dbReference type="EMBL" id="ARZA01000166">
    <property type="protein sequence ID" value="EOD00475.1"/>
    <property type="molecule type" value="Genomic_DNA"/>
</dbReference>
<dbReference type="Proteomes" id="UP000013378">
    <property type="component" value="Unassembled WGS sequence"/>
</dbReference>
<evidence type="ECO:0000313" key="1">
    <source>
        <dbReference type="EMBL" id="EOD00475.1"/>
    </source>
</evidence>
<proteinExistence type="predicted"/>
<dbReference type="OrthoDB" id="1707754at2"/>
<dbReference type="STRING" id="1304284.L21TH_1476"/>
<accession>R1CDX4</accession>